<keyword evidence="4" id="KW-1185">Reference proteome</keyword>
<dbReference type="SUPFAM" id="SSF47090">
    <property type="entry name" value="PGBD-like"/>
    <property type="match status" value="1"/>
</dbReference>
<evidence type="ECO:0000259" key="2">
    <source>
        <dbReference type="Pfam" id="PF20142"/>
    </source>
</evidence>
<protein>
    <submittedName>
        <fullName evidence="3">Uncharacterized protein</fullName>
    </submittedName>
</protein>
<dbReference type="InterPro" id="IPR036366">
    <property type="entry name" value="PGBDSf"/>
</dbReference>
<comment type="caution">
    <text evidence="3">The sequence shown here is derived from an EMBL/GenBank/DDBJ whole genome shotgun (WGS) entry which is preliminary data.</text>
</comment>
<feature type="domain" description="Peptidoglycan binding-like" evidence="1">
    <location>
        <begin position="283"/>
        <end position="316"/>
    </location>
</feature>
<dbReference type="PANTHER" id="PTHR41533:SF1">
    <property type="entry name" value="L,D-TRANSPEPTIDASE YCBB-RELATED"/>
    <property type="match status" value="1"/>
</dbReference>
<dbReference type="Gene3D" id="1.10.101.10">
    <property type="entry name" value="PGBD-like superfamily/PGBD"/>
    <property type="match status" value="1"/>
</dbReference>
<accession>A0A426QE31</accession>
<dbReference type="EMBL" id="QZMU01000002">
    <property type="protein sequence ID" value="RRQ20020.1"/>
    <property type="molecule type" value="Genomic_DNA"/>
</dbReference>
<evidence type="ECO:0000313" key="4">
    <source>
        <dbReference type="Proteomes" id="UP000287798"/>
    </source>
</evidence>
<dbReference type="InterPro" id="IPR002477">
    <property type="entry name" value="Peptidoglycan-bd-like"/>
</dbReference>
<gene>
    <name evidence="3" type="ORF">D6C00_14770</name>
</gene>
<organism evidence="3 4">
    <name type="scientific">Thiohalobacter thiocyanaticus</name>
    <dbReference type="NCBI Taxonomy" id="585455"/>
    <lineage>
        <taxon>Bacteria</taxon>
        <taxon>Pseudomonadati</taxon>
        <taxon>Pseudomonadota</taxon>
        <taxon>Gammaproteobacteria</taxon>
        <taxon>Thiohalobacterales</taxon>
        <taxon>Thiohalobacteraceae</taxon>
        <taxon>Thiohalobacter</taxon>
    </lineage>
</organism>
<reference evidence="3 4" key="1">
    <citation type="journal article" date="2010" name="Int. J. Syst. Evol. Microbiol.">
        <title>Thiohalobacter thiocyanaticus gen. nov., sp. nov., a moderately halophilic, sulfur-oxidizing gammaproteobacterium from hypersaline lakes, that utilizes thiocyanate.</title>
        <authorList>
            <person name="Sorokin D.Y."/>
            <person name="Kovaleva O.L."/>
            <person name="Tourova T.P."/>
            <person name="Muyzer G."/>
        </authorList>
    </citation>
    <scope>NUCLEOTIDE SEQUENCE [LARGE SCALE GENOMIC DNA]</scope>
    <source>
        <strain evidence="3 4">Hrh1</strain>
    </source>
</reference>
<proteinExistence type="predicted"/>
<dbReference type="Pfam" id="PF01471">
    <property type="entry name" value="PG_binding_1"/>
    <property type="match status" value="1"/>
</dbReference>
<name>A0A426QE31_9GAMM</name>
<sequence>MQSTIGGGTHRTAVTPHTDPPCSRVIRIAPLLFKIVSESFLPNIVRRLLTLVLLLTVWPVAAIGPDSVDLRNGIERFVTRAEAQLTCRGLDWEALQRFYSQRGYLPVWWDMFGRRPVPAAKELLAILEQSPEHGLSVSDYHLHELMALLPSGPGADLAQIDVLLTDAFLAYARHLYSGRNRPQLIDPAWHIEPGSLDAEALLSRVLENGRLEATLAALTPPHPEYRLLQDLLARYRSLAASGGWPVLESGPLLRPGERDLRVAPLRQRLWLEGFPVNWEGDEYLFDPDLEQTLKLFQQLRGIEPDGIVGPATLQALNVTATERI</sequence>
<dbReference type="InterPro" id="IPR045380">
    <property type="entry name" value="LD_TPept_scaffold_dom"/>
</dbReference>
<dbReference type="Proteomes" id="UP000287798">
    <property type="component" value="Unassembled WGS sequence"/>
</dbReference>
<evidence type="ECO:0000259" key="1">
    <source>
        <dbReference type="Pfam" id="PF01471"/>
    </source>
</evidence>
<dbReference type="Pfam" id="PF20142">
    <property type="entry name" value="Scaffold"/>
    <property type="match status" value="1"/>
</dbReference>
<dbReference type="AlphaFoldDB" id="A0A426QE31"/>
<evidence type="ECO:0000313" key="3">
    <source>
        <dbReference type="EMBL" id="RRQ20020.1"/>
    </source>
</evidence>
<feature type="domain" description="L,D-transpeptidase scaffold" evidence="2">
    <location>
        <begin position="94"/>
        <end position="232"/>
    </location>
</feature>
<dbReference type="PANTHER" id="PTHR41533">
    <property type="entry name" value="L,D-TRANSPEPTIDASE HI_1667-RELATED"/>
    <property type="match status" value="1"/>
</dbReference>
<dbReference type="InterPro" id="IPR052905">
    <property type="entry name" value="LD-transpeptidase_YkuD-like"/>
</dbReference>
<dbReference type="InterPro" id="IPR036365">
    <property type="entry name" value="PGBD-like_sf"/>
</dbReference>